<dbReference type="RefSeq" id="WP_377332635.1">
    <property type="nucleotide sequence ID" value="NZ_JBHSGB010000006.1"/>
</dbReference>
<feature type="chain" id="PRO_5045770632" description="Esterase-like activity of phytase family protein" evidence="1">
    <location>
        <begin position="25"/>
        <end position="279"/>
    </location>
</feature>
<evidence type="ECO:0008006" key="4">
    <source>
        <dbReference type="Google" id="ProtNLM"/>
    </source>
</evidence>
<evidence type="ECO:0000313" key="3">
    <source>
        <dbReference type="Proteomes" id="UP001595962"/>
    </source>
</evidence>
<name>A0ABV9JK48_9GAMM</name>
<evidence type="ECO:0000313" key="2">
    <source>
        <dbReference type="EMBL" id="MFC4654622.1"/>
    </source>
</evidence>
<dbReference type="PROSITE" id="PS51257">
    <property type="entry name" value="PROKAR_LIPOPROTEIN"/>
    <property type="match status" value="1"/>
</dbReference>
<gene>
    <name evidence="2" type="ORF">ACFO3I_06265</name>
</gene>
<protein>
    <recommendedName>
        <fullName evidence="4">Esterase-like activity of phytase family protein</fullName>
    </recommendedName>
</protein>
<dbReference type="Proteomes" id="UP001595962">
    <property type="component" value="Unassembled WGS sequence"/>
</dbReference>
<proteinExistence type="predicted"/>
<sequence>MRLTSAIAGYSLMALMSGCVPTPAAESSLNVQPLPVALGESSALSCEHGSLWSLNDSGNKAEVFQLSFSAQLQRQQALKLTNRDWEALAWAGDVLWLADVGNNDGSRSELQLYGLNRQLKPEQRIRIRMPESSSLPYQHDVDFESLVYWQQQLWLVSKSWKSLTARFYPINSSAPEQSLPQPRYEVTLPFLVTDASAVPGTDQLVLVGYAPPQQRFWQMIQGKFEVWMALLDGEGKLIKQQQLPVDTQVEGACVDPAGQLWLSSEVGYKPASLYRLLHW</sequence>
<feature type="signal peptide" evidence="1">
    <location>
        <begin position="1"/>
        <end position="24"/>
    </location>
</feature>
<keyword evidence="1" id="KW-0732">Signal</keyword>
<dbReference type="EMBL" id="JBHSGB010000006">
    <property type="protein sequence ID" value="MFC4654622.1"/>
    <property type="molecule type" value="Genomic_DNA"/>
</dbReference>
<comment type="caution">
    <text evidence="2">The sequence shown here is derived from an EMBL/GenBank/DDBJ whole genome shotgun (WGS) entry which is preliminary data.</text>
</comment>
<reference evidence="3" key="1">
    <citation type="journal article" date="2019" name="Int. J. Syst. Evol. Microbiol.">
        <title>The Global Catalogue of Microorganisms (GCM) 10K type strain sequencing project: providing services to taxonomists for standard genome sequencing and annotation.</title>
        <authorList>
            <consortium name="The Broad Institute Genomics Platform"/>
            <consortium name="The Broad Institute Genome Sequencing Center for Infectious Disease"/>
            <person name="Wu L."/>
            <person name="Ma J."/>
        </authorList>
    </citation>
    <scope>NUCLEOTIDE SEQUENCE [LARGE SCALE GENOMIC DNA]</scope>
    <source>
        <strain evidence="3">DT28</strain>
    </source>
</reference>
<keyword evidence="3" id="KW-1185">Reference proteome</keyword>
<evidence type="ECO:0000256" key="1">
    <source>
        <dbReference type="SAM" id="SignalP"/>
    </source>
</evidence>
<accession>A0ABV9JK48</accession>
<organism evidence="2 3">
    <name type="scientific">Rheinheimera marina</name>
    <dbReference type="NCBI Taxonomy" id="1774958"/>
    <lineage>
        <taxon>Bacteria</taxon>
        <taxon>Pseudomonadati</taxon>
        <taxon>Pseudomonadota</taxon>
        <taxon>Gammaproteobacteria</taxon>
        <taxon>Chromatiales</taxon>
        <taxon>Chromatiaceae</taxon>
        <taxon>Rheinheimera</taxon>
    </lineage>
</organism>